<dbReference type="EMBL" id="CZAE01000007">
    <property type="protein sequence ID" value="CUP10668.1"/>
    <property type="molecule type" value="Genomic_DNA"/>
</dbReference>
<evidence type="ECO:0000256" key="3">
    <source>
        <dbReference type="ARBA" id="ARBA00022737"/>
    </source>
</evidence>
<evidence type="ECO:0000256" key="2">
    <source>
        <dbReference type="ARBA" id="ARBA00022490"/>
    </source>
</evidence>
<organism evidence="9 10">
    <name type="scientific">Bacteroides faecis</name>
    <dbReference type="NCBI Taxonomy" id="674529"/>
    <lineage>
        <taxon>Bacteria</taxon>
        <taxon>Pseudomonadati</taxon>
        <taxon>Bacteroidota</taxon>
        <taxon>Bacteroidia</taxon>
        <taxon>Bacteroidales</taxon>
        <taxon>Bacteroidaceae</taxon>
        <taxon>Bacteroides</taxon>
    </lineage>
</organism>
<dbReference type="InterPro" id="IPR051476">
    <property type="entry name" value="Bac_ResReg_Asp_Phosphatase"/>
</dbReference>
<dbReference type="Pfam" id="PF13374">
    <property type="entry name" value="TPR_10"/>
    <property type="match status" value="1"/>
</dbReference>
<dbReference type="PANTHER" id="PTHR46630">
    <property type="entry name" value="TETRATRICOPEPTIDE REPEAT PROTEIN 29"/>
    <property type="match status" value="1"/>
</dbReference>
<keyword evidence="2" id="KW-0963">Cytoplasm</keyword>
<evidence type="ECO:0000256" key="8">
    <source>
        <dbReference type="SAM" id="Phobius"/>
    </source>
</evidence>
<comment type="similarity">
    <text evidence="5">Belongs to the Rap family.</text>
</comment>
<protein>
    <submittedName>
        <fullName evidence="9">Tetratricopeptide repeat</fullName>
    </submittedName>
</protein>
<proteinExistence type="inferred from homology"/>
<comment type="subcellular location">
    <subcellularLocation>
        <location evidence="1">Cytoplasm</location>
    </subcellularLocation>
</comment>
<feature type="repeat" description="TPR" evidence="6">
    <location>
        <begin position="253"/>
        <end position="286"/>
    </location>
</feature>
<keyword evidence="8" id="KW-1133">Transmembrane helix</keyword>
<reference evidence="9 10" key="1">
    <citation type="submission" date="2015-09" db="EMBL/GenBank/DDBJ databases">
        <authorList>
            <consortium name="Pathogen Informatics"/>
        </authorList>
    </citation>
    <scope>NUCLEOTIDE SEQUENCE [LARGE SCALE GENOMIC DNA]</scope>
    <source>
        <strain evidence="9 10">2789STDY5834846</strain>
    </source>
</reference>
<dbReference type="PROSITE" id="PS50005">
    <property type="entry name" value="TPR"/>
    <property type="match status" value="2"/>
</dbReference>
<dbReference type="Gene3D" id="1.25.40.10">
    <property type="entry name" value="Tetratricopeptide repeat domain"/>
    <property type="match status" value="2"/>
</dbReference>
<evidence type="ECO:0000256" key="5">
    <source>
        <dbReference type="ARBA" id="ARBA00038253"/>
    </source>
</evidence>
<dbReference type="SMART" id="SM00028">
    <property type="entry name" value="TPR"/>
    <property type="match status" value="3"/>
</dbReference>
<dbReference type="AlphaFoldDB" id="A0A174KLG1"/>
<dbReference type="Proteomes" id="UP000095606">
    <property type="component" value="Unassembled WGS sequence"/>
</dbReference>
<dbReference type="SUPFAM" id="SSF48452">
    <property type="entry name" value="TPR-like"/>
    <property type="match status" value="1"/>
</dbReference>
<dbReference type="GO" id="GO:0005737">
    <property type="term" value="C:cytoplasm"/>
    <property type="evidence" value="ECO:0007669"/>
    <property type="project" value="UniProtKB-SubCell"/>
</dbReference>
<evidence type="ECO:0000256" key="6">
    <source>
        <dbReference type="PROSITE-ProRule" id="PRU00339"/>
    </source>
</evidence>
<keyword evidence="8" id="KW-0472">Membrane</keyword>
<keyword evidence="7" id="KW-0175">Coiled coil</keyword>
<feature type="coiled-coil region" evidence="7">
    <location>
        <begin position="411"/>
        <end position="476"/>
    </location>
</feature>
<dbReference type="PANTHER" id="PTHR46630:SF1">
    <property type="entry name" value="TETRATRICOPEPTIDE REPEAT PROTEIN 29"/>
    <property type="match status" value="1"/>
</dbReference>
<gene>
    <name evidence="9" type="ORF">ERS852461_01873</name>
</gene>
<feature type="transmembrane region" description="Helical" evidence="8">
    <location>
        <begin position="389"/>
        <end position="410"/>
    </location>
</feature>
<evidence type="ECO:0000313" key="9">
    <source>
        <dbReference type="EMBL" id="CUP10668.1"/>
    </source>
</evidence>
<feature type="repeat" description="TPR" evidence="6">
    <location>
        <begin position="133"/>
        <end position="166"/>
    </location>
</feature>
<sequence>MQQYEGNIPALTTGKTYFLRSIYNELNYDKQMKSSTLITILSTFLLVGCSKQQSALDKRLDEVERIIEVNPDSASILLENIPSPEKLDDKTFARWCMLSGKVTDEIFNTLLPSYQFERANAWYSSYGKPEEQVQTLIYLGRSHANDGDYDKAMSIYTNALEIGNKNKLYNLVGYTYSYMGDLYREKAMRTEAIEKYEMAADYFKKENNTDSYACALRDIGREYACIDSIPRALEILFMANSIAETSEDKDVKASIENTLGNIYVMQDKYDKAKKFFYKALEGREKMPNYIALIGLYIASDSLKQAKELLQRIPQDNLDYTYSIKNLYYQIYKSEGNYKEALTNLEEYTEIVDSLMYADSQSKILDIETKYNNLKIKKEVIDLKNKEQSYIIVLIICTSALLFTIMGYLLFRKRAKEKIQNQQAELSNIKTDLYNHKLELEKKRIILNNLKEKDENYDQLQEDIIRLSANYRKLQNKLLVDSPLYKELTKLGNQNIPGNDKSLITEERWKAITNEITTIYPELYNYIYSLGPNLPEEDFQYCCLYLLGFDTNTEAKLLNIATNSVSRKRSRLKQKLNITLPTNFSLYEYLIKNMH</sequence>
<evidence type="ECO:0000256" key="4">
    <source>
        <dbReference type="ARBA" id="ARBA00022803"/>
    </source>
</evidence>
<name>A0A174KLG1_9BACE</name>
<keyword evidence="3" id="KW-0677">Repeat</keyword>
<accession>A0A174KLG1</accession>
<keyword evidence="8" id="KW-0812">Transmembrane</keyword>
<evidence type="ECO:0000256" key="7">
    <source>
        <dbReference type="SAM" id="Coils"/>
    </source>
</evidence>
<dbReference type="Pfam" id="PF13176">
    <property type="entry name" value="TPR_7"/>
    <property type="match status" value="1"/>
</dbReference>
<evidence type="ECO:0000313" key="10">
    <source>
        <dbReference type="Proteomes" id="UP000095606"/>
    </source>
</evidence>
<keyword evidence="4 6" id="KW-0802">TPR repeat</keyword>
<dbReference type="InterPro" id="IPR011990">
    <property type="entry name" value="TPR-like_helical_dom_sf"/>
</dbReference>
<dbReference type="InterPro" id="IPR019734">
    <property type="entry name" value="TPR_rpt"/>
</dbReference>
<evidence type="ECO:0000256" key="1">
    <source>
        <dbReference type="ARBA" id="ARBA00004496"/>
    </source>
</evidence>